<dbReference type="PANTHER" id="PTHR30193">
    <property type="entry name" value="ABC TRANSPORTER PERMEASE PROTEIN"/>
    <property type="match status" value="1"/>
</dbReference>
<dbReference type="Gene3D" id="1.10.3720.10">
    <property type="entry name" value="MetI-like"/>
    <property type="match status" value="1"/>
</dbReference>
<feature type="transmembrane region" description="Helical" evidence="7">
    <location>
        <begin position="113"/>
        <end position="132"/>
    </location>
</feature>
<evidence type="ECO:0000259" key="8">
    <source>
        <dbReference type="PROSITE" id="PS50928"/>
    </source>
</evidence>
<proteinExistence type="inferred from homology"/>
<feature type="transmembrane region" description="Helical" evidence="7">
    <location>
        <begin position="214"/>
        <end position="240"/>
    </location>
</feature>
<comment type="similarity">
    <text evidence="7">Belongs to the binding-protein-dependent transport system permease family.</text>
</comment>
<gene>
    <name evidence="9" type="ORF">IAA63_08740</name>
</gene>
<evidence type="ECO:0000313" key="9">
    <source>
        <dbReference type="EMBL" id="HIV13207.1"/>
    </source>
</evidence>
<name>A0A9D1NVC3_9FIRM</name>
<feature type="transmembrane region" description="Helical" evidence="7">
    <location>
        <begin position="79"/>
        <end position="101"/>
    </location>
</feature>
<organism evidence="9 10">
    <name type="scientific">Candidatus Pullilachnospira stercoravium</name>
    <dbReference type="NCBI Taxonomy" id="2840913"/>
    <lineage>
        <taxon>Bacteria</taxon>
        <taxon>Bacillati</taxon>
        <taxon>Bacillota</taxon>
        <taxon>Clostridia</taxon>
        <taxon>Lachnospirales</taxon>
        <taxon>Lachnospiraceae</taxon>
        <taxon>Lachnospiraceae incertae sedis</taxon>
        <taxon>Candidatus Pullilachnospira</taxon>
    </lineage>
</organism>
<keyword evidence="2 7" id="KW-0813">Transport</keyword>
<keyword evidence="6 7" id="KW-0472">Membrane</keyword>
<dbReference type="PROSITE" id="PS50928">
    <property type="entry name" value="ABC_TM1"/>
    <property type="match status" value="1"/>
</dbReference>
<keyword evidence="5 7" id="KW-1133">Transmembrane helix</keyword>
<dbReference type="AlphaFoldDB" id="A0A9D1NVC3"/>
<evidence type="ECO:0000256" key="3">
    <source>
        <dbReference type="ARBA" id="ARBA00022475"/>
    </source>
</evidence>
<dbReference type="InterPro" id="IPR000515">
    <property type="entry name" value="MetI-like"/>
</dbReference>
<feature type="transmembrane region" description="Helical" evidence="7">
    <location>
        <begin position="260"/>
        <end position="284"/>
    </location>
</feature>
<dbReference type="GO" id="GO:0055085">
    <property type="term" value="P:transmembrane transport"/>
    <property type="evidence" value="ECO:0007669"/>
    <property type="project" value="InterPro"/>
</dbReference>
<evidence type="ECO:0000256" key="4">
    <source>
        <dbReference type="ARBA" id="ARBA00022692"/>
    </source>
</evidence>
<dbReference type="CDD" id="cd06261">
    <property type="entry name" value="TM_PBP2"/>
    <property type="match status" value="1"/>
</dbReference>
<evidence type="ECO:0000256" key="6">
    <source>
        <dbReference type="ARBA" id="ARBA00023136"/>
    </source>
</evidence>
<reference evidence="9" key="2">
    <citation type="journal article" date="2021" name="PeerJ">
        <title>Extensive microbial diversity within the chicken gut microbiome revealed by metagenomics and culture.</title>
        <authorList>
            <person name="Gilroy R."/>
            <person name="Ravi A."/>
            <person name="Getino M."/>
            <person name="Pursley I."/>
            <person name="Horton D.L."/>
            <person name="Alikhan N.F."/>
            <person name="Baker D."/>
            <person name="Gharbi K."/>
            <person name="Hall N."/>
            <person name="Watson M."/>
            <person name="Adriaenssens E.M."/>
            <person name="Foster-Nyarko E."/>
            <person name="Jarju S."/>
            <person name="Secka A."/>
            <person name="Antonio M."/>
            <person name="Oren A."/>
            <person name="Chaudhuri R.R."/>
            <person name="La Ragione R."/>
            <person name="Hildebrand F."/>
            <person name="Pallen M.J."/>
        </authorList>
    </citation>
    <scope>NUCLEOTIDE SEQUENCE</scope>
    <source>
        <strain evidence="9">ChiBcec2-4451</strain>
    </source>
</reference>
<comment type="caution">
    <text evidence="9">The sequence shown here is derived from an EMBL/GenBank/DDBJ whole genome shotgun (WGS) entry which is preliminary data.</text>
</comment>
<evidence type="ECO:0000256" key="5">
    <source>
        <dbReference type="ARBA" id="ARBA00022989"/>
    </source>
</evidence>
<feature type="transmembrane region" description="Helical" evidence="7">
    <location>
        <begin position="160"/>
        <end position="181"/>
    </location>
</feature>
<dbReference type="Proteomes" id="UP000886723">
    <property type="component" value="Unassembled WGS sequence"/>
</dbReference>
<dbReference type="SUPFAM" id="SSF161098">
    <property type="entry name" value="MetI-like"/>
    <property type="match status" value="1"/>
</dbReference>
<sequence length="298" mass="33126">MEEEKAEQKVKKPLPLWVIYVLPSMLIFLIFVIYPFLKNIVTSAFATSNTGSLTSFVGLSNYIDLFTDPQYLQILKNTVIYTVLTVPLTVVISLMLAVLSCTDRPGMGIFRTIFSSTMGISVAAGSVFWNLLFHPTAGLLNHVVQFFGGESIGWLTDSHYALISISVVSIWMNIGFSYLVLMGGLKNIDDSHYESVEIVGGGFFYRLRKVTIPLISPSLFFVVTTSLINAFQSFGLIDMLTSGGPNNSTNLMVYRLYNDAFVNFRFGSASAQGVILFVVIFLVSQLQTKLTERMVTYQ</sequence>
<dbReference type="InterPro" id="IPR035906">
    <property type="entry name" value="MetI-like_sf"/>
</dbReference>
<feature type="transmembrane region" description="Helical" evidence="7">
    <location>
        <begin position="14"/>
        <end position="37"/>
    </location>
</feature>
<accession>A0A9D1NVC3</accession>
<reference evidence="9" key="1">
    <citation type="submission" date="2020-10" db="EMBL/GenBank/DDBJ databases">
        <authorList>
            <person name="Gilroy R."/>
        </authorList>
    </citation>
    <scope>NUCLEOTIDE SEQUENCE</scope>
    <source>
        <strain evidence="9">ChiBcec2-4451</strain>
    </source>
</reference>
<dbReference type="EMBL" id="DVON01000185">
    <property type="protein sequence ID" value="HIV13207.1"/>
    <property type="molecule type" value="Genomic_DNA"/>
</dbReference>
<evidence type="ECO:0000256" key="2">
    <source>
        <dbReference type="ARBA" id="ARBA00022448"/>
    </source>
</evidence>
<comment type="subcellular location">
    <subcellularLocation>
        <location evidence="1 7">Cell membrane</location>
        <topology evidence="1 7">Multi-pass membrane protein</topology>
    </subcellularLocation>
</comment>
<keyword evidence="3" id="KW-1003">Cell membrane</keyword>
<protein>
    <submittedName>
        <fullName evidence="9">Sugar ABC transporter permease</fullName>
    </submittedName>
</protein>
<evidence type="ECO:0000256" key="1">
    <source>
        <dbReference type="ARBA" id="ARBA00004651"/>
    </source>
</evidence>
<dbReference type="Pfam" id="PF00528">
    <property type="entry name" value="BPD_transp_1"/>
    <property type="match status" value="1"/>
</dbReference>
<evidence type="ECO:0000313" key="10">
    <source>
        <dbReference type="Proteomes" id="UP000886723"/>
    </source>
</evidence>
<dbReference type="InterPro" id="IPR051393">
    <property type="entry name" value="ABC_transporter_permease"/>
</dbReference>
<keyword evidence="4 7" id="KW-0812">Transmembrane</keyword>
<feature type="domain" description="ABC transmembrane type-1" evidence="8">
    <location>
        <begin position="75"/>
        <end position="287"/>
    </location>
</feature>
<dbReference type="GO" id="GO:0005886">
    <property type="term" value="C:plasma membrane"/>
    <property type="evidence" value="ECO:0007669"/>
    <property type="project" value="UniProtKB-SubCell"/>
</dbReference>
<evidence type="ECO:0000256" key="7">
    <source>
        <dbReference type="RuleBase" id="RU363032"/>
    </source>
</evidence>
<dbReference type="PANTHER" id="PTHR30193:SF37">
    <property type="entry name" value="INNER MEMBRANE ABC TRANSPORTER PERMEASE PROTEIN YCJO"/>
    <property type="match status" value="1"/>
</dbReference>